<feature type="chain" id="PRO_5014792037" evidence="1">
    <location>
        <begin position="20"/>
        <end position="72"/>
    </location>
</feature>
<evidence type="ECO:0000313" key="2">
    <source>
        <dbReference type="EMBL" id="MBW29897.1"/>
    </source>
</evidence>
<organism evidence="2">
    <name type="scientific">Anopheles braziliensis</name>
    <dbReference type="NCBI Taxonomy" id="58242"/>
    <lineage>
        <taxon>Eukaryota</taxon>
        <taxon>Metazoa</taxon>
        <taxon>Ecdysozoa</taxon>
        <taxon>Arthropoda</taxon>
        <taxon>Hexapoda</taxon>
        <taxon>Insecta</taxon>
        <taxon>Pterygota</taxon>
        <taxon>Neoptera</taxon>
        <taxon>Endopterygota</taxon>
        <taxon>Diptera</taxon>
        <taxon>Nematocera</taxon>
        <taxon>Culicoidea</taxon>
        <taxon>Culicidae</taxon>
        <taxon>Anophelinae</taxon>
        <taxon>Anopheles</taxon>
    </lineage>
</organism>
<proteinExistence type="predicted"/>
<feature type="signal peptide" evidence="1">
    <location>
        <begin position="1"/>
        <end position="19"/>
    </location>
</feature>
<accession>A0A2M3ZMU4</accession>
<keyword evidence="1" id="KW-0732">Signal</keyword>
<sequence length="72" mass="8237">MLLILFSYVLFICLEQLTTIRLSDTDSRAKCCVDGINIFPYHRSSVRFQVPSVSFGCGLSRFFGGKPLWQEQ</sequence>
<reference evidence="2" key="1">
    <citation type="submission" date="2018-01" db="EMBL/GenBank/DDBJ databases">
        <title>An insight into the sialome of Amazonian anophelines.</title>
        <authorList>
            <person name="Ribeiro J.M."/>
            <person name="Scarpassa V."/>
            <person name="Calvo E."/>
        </authorList>
    </citation>
    <scope>NUCLEOTIDE SEQUENCE</scope>
    <source>
        <tissue evidence="2">Salivary glands</tissue>
    </source>
</reference>
<name>A0A2M3ZMU4_9DIPT</name>
<dbReference type="AlphaFoldDB" id="A0A2M3ZMU4"/>
<evidence type="ECO:0000256" key="1">
    <source>
        <dbReference type="SAM" id="SignalP"/>
    </source>
</evidence>
<dbReference type="EMBL" id="GGFM01009146">
    <property type="protein sequence ID" value="MBW29897.1"/>
    <property type="molecule type" value="Transcribed_RNA"/>
</dbReference>
<protein>
    <submittedName>
        <fullName evidence="2">Putative secreted peptide</fullName>
    </submittedName>
</protein>